<dbReference type="GO" id="GO:0042134">
    <property type="term" value="F:rRNA primary transcript binding"/>
    <property type="evidence" value="ECO:0007669"/>
    <property type="project" value="InterPro"/>
</dbReference>
<reference evidence="3 4" key="1">
    <citation type="submission" date="2021-11" db="EMBL/GenBank/DDBJ databases">
        <title>Black yeast isolated from Biological Soil Crust.</title>
        <authorList>
            <person name="Kurbessoian T."/>
        </authorList>
    </citation>
    <scope>NUCLEOTIDE SEQUENCE [LARGE SCALE GENOMIC DNA]</scope>
    <source>
        <strain evidence="3 4">CCFEE 5522</strain>
    </source>
</reference>
<dbReference type="EMBL" id="JAVFHQ010000007">
    <property type="protein sequence ID" value="KAK4548446.1"/>
    <property type="molecule type" value="Genomic_DNA"/>
</dbReference>
<gene>
    <name evidence="3" type="ORF">LTR36_009356</name>
</gene>
<sequence>MEVKSTFAVSKEDGDALQHLADLLHLFHHRNKNQHRRSTWWRNFQVFRKQLNSMAAEINGLKAVPTTHLARTKKKTQDQQILQRIEGRLSFWQDIMVPKWQHAFSQLSADGRFAVLGLVLLASLAETCRIFGVTAAFEDLGQAEVEKVLEQFAKEDWEHYGDPGDGASGDHEDVGEVISRELPTAQVDATERAAMIKPTKAVTTLPQAELETSKPADKRTADGTGIAIKKKRRKGNAIDDLFSGLG</sequence>
<feature type="region of interest" description="Disordered" evidence="1">
    <location>
        <begin position="206"/>
        <end position="229"/>
    </location>
</feature>
<accession>A0AAV9JTV4</accession>
<protein>
    <recommendedName>
        <fullName evidence="2">RNase MRP protein 1 RNA binding domain-containing protein</fullName>
    </recommendedName>
</protein>
<keyword evidence="4" id="KW-1185">Reference proteome</keyword>
<dbReference type="Pfam" id="PF20945">
    <property type="entry name" value="RMP1"/>
    <property type="match status" value="1"/>
</dbReference>
<evidence type="ECO:0000256" key="1">
    <source>
        <dbReference type="SAM" id="MobiDB-lite"/>
    </source>
</evidence>
<organism evidence="3 4">
    <name type="scientific">Oleoguttula mirabilis</name>
    <dbReference type="NCBI Taxonomy" id="1507867"/>
    <lineage>
        <taxon>Eukaryota</taxon>
        <taxon>Fungi</taxon>
        <taxon>Dikarya</taxon>
        <taxon>Ascomycota</taxon>
        <taxon>Pezizomycotina</taxon>
        <taxon>Dothideomycetes</taxon>
        <taxon>Dothideomycetidae</taxon>
        <taxon>Mycosphaerellales</taxon>
        <taxon>Teratosphaeriaceae</taxon>
        <taxon>Oleoguttula</taxon>
    </lineage>
</organism>
<dbReference type="GO" id="GO:0000294">
    <property type="term" value="P:nuclear-transcribed mRNA catabolic process, RNase MRP-dependent"/>
    <property type="evidence" value="ECO:0007669"/>
    <property type="project" value="TreeGrafter"/>
</dbReference>
<dbReference type="GO" id="GO:0000466">
    <property type="term" value="P:maturation of 5.8S rRNA from tricistronic rRNA transcript (SSU-rRNA, 5.8S rRNA, LSU-rRNA)"/>
    <property type="evidence" value="ECO:0007669"/>
    <property type="project" value="TreeGrafter"/>
</dbReference>
<evidence type="ECO:0000313" key="4">
    <source>
        <dbReference type="Proteomes" id="UP001324427"/>
    </source>
</evidence>
<dbReference type="CDD" id="cd22573">
    <property type="entry name" value="RMP1_RBD"/>
    <property type="match status" value="1"/>
</dbReference>
<name>A0AAV9JTV4_9PEZI</name>
<proteinExistence type="predicted"/>
<feature type="compositionally biased region" description="Basic and acidic residues" evidence="1">
    <location>
        <begin position="211"/>
        <end position="221"/>
    </location>
</feature>
<dbReference type="AlphaFoldDB" id="A0AAV9JTV4"/>
<feature type="domain" description="RNase MRP protein 1 RNA binding" evidence="2">
    <location>
        <begin position="23"/>
        <end position="126"/>
    </location>
</feature>
<dbReference type="Proteomes" id="UP001324427">
    <property type="component" value="Unassembled WGS sequence"/>
</dbReference>
<dbReference type="GO" id="GO:0000172">
    <property type="term" value="C:ribonuclease MRP complex"/>
    <property type="evidence" value="ECO:0007669"/>
    <property type="project" value="InterPro"/>
</dbReference>
<comment type="caution">
    <text evidence="3">The sequence shown here is derived from an EMBL/GenBank/DDBJ whole genome shotgun (WGS) entry which is preliminary data.</text>
</comment>
<evidence type="ECO:0000313" key="3">
    <source>
        <dbReference type="EMBL" id="KAK4548446.1"/>
    </source>
</evidence>
<evidence type="ECO:0000259" key="2">
    <source>
        <dbReference type="Pfam" id="PF20945"/>
    </source>
</evidence>
<dbReference type="InterPro" id="IPR047205">
    <property type="entry name" value="RMP1"/>
</dbReference>
<dbReference type="PANTHER" id="PTHR37792:SF1">
    <property type="entry name" value="RIBONUCLEASE MRP PROTEIN SUBUNIT RMP1"/>
    <property type="match status" value="1"/>
</dbReference>
<dbReference type="PANTHER" id="PTHR37792">
    <property type="entry name" value="RIBONUCLEASE MRP PROTEIN SUBUNIT RMP1"/>
    <property type="match status" value="1"/>
</dbReference>
<dbReference type="InterPro" id="IPR047204">
    <property type="entry name" value="RMP1_RBD"/>
</dbReference>